<name>A0A1M6XYQ7_PSETH</name>
<dbReference type="GO" id="GO:0016491">
    <property type="term" value="F:oxidoreductase activity"/>
    <property type="evidence" value="ECO:0007669"/>
    <property type="project" value="InterPro"/>
</dbReference>
<sequence length="325" mass="33362">MRRIICTDFTEPPVLEVVEGPTPEPGPGEVLLDVGAVGLSFVDGLIVRGGYQLRPQLPFTPGSCVVGRVCAVGEGVDRARIGTQVATVLAQFGACATHVTASDGGVVPLPAGVDPDVAAAAMESYLTLVFATTHRIPIEPGEDVVVLGAGGSIGRAAIDVARSLGARVIAVASTQEKRAVAEAAGAEVTLGYADLKDAIRQVTGGGADVVIDPVGGPAAESALRALGAGGRFCVVGFASGEIPRLPMNIVLLRNRTIIGVDWGDWTREGGRAEGNAALIADFFGRVARGELHPAKPVAVSLEEAVHVLREIGVRSRSAITYVLTP</sequence>
<dbReference type="EMBL" id="FRAP01000018">
    <property type="protein sequence ID" value="SHL10945.1"/>
    <property type="molecule type" value="Genomic_DNA"/>
</dbReference>
<dbReference type="SUPFAM" id="SSF50129">
    <property type="entry name" value="GroES-like"/>
    <property type="match status" value="1"/>
</dbReference>
<dbReference type="CDD" id="cd08241">
    <property type="entry name" value="QOR1"/>
    <property type="match status" value="1"/>
</dbReference>
<dbReference type="AlphaFoldDB" id="A0A1M6XYQ7"/>
<reference evidence="2 3" key="1">
    <citation type="submission" date="2016-11" db="EMBL/GenBank/DDBJ databases">
        <authorList>
            <person name="Jaros S."/>
            <person name="Januszkiewicz K."/>
            <person name="Wedrychowicz H."/>
        </authorList>
    </citation>
    <scope>NUCLEOTIDE SEQUENCE [LARGE SCALE GENOMIC DNA]</scope>
    <source>
        <strain evidence="2 3">DSM 43832</strain>
    </source>
</reference>
<dbReference type="Pfam" id="PF00107">
    <property type="entry name" value="ADH_zinc_N"/>
    <property type="match status" value="1"/>
</dbReference>
<dbReference type="PANTHER" id="PTHR43677">
    <property type="entry name" value="SHORT-CHAIN DEHYDROGENASE/REDUCTASE"/>
    <property type="match status" value="1"/>
</dbReference>
<organism evidence="2 3">
    <name type="scientific">Pseudonocardia thermophila</name>
    <dbReference type="NCBI Taxonomy" id="1848"/>
    <lineage>
        <taxon>Bacteria</taxon>
        <taxon>Bacillati</taxon>
        <taxon>Actinomycetota</taxon>
        <taxon>Actinomycetes</taxon>
        <taxon>Pseudonocardiales</taxon>
        <taxon>Pseudonocardiaceae</taxon>
        <taxon>Pseudonocardia</taxon>
    </lineage>
</organism>
<dbReference type="InterPro" id="IPR011032">
    <property type="entry name" value="GroES-like_sf"/>
</dbReference>
<dbReference type="InterPro" id="IPR051397">
    <property type="entry name" value="Zn-ADH-like_protein"/>
</dbReference>
<dbReference type="SUPFAM" id="SSF51735">
    <property type="entry name" value="NAD(P)-binding Rossmann-fold domains"/>
    <property type="match status" value="1"/>
</dbReference>
<gene>
    <name evidence="2" type="ORF">SAMN05443637_11877</name>
</gene>
<accession>A0A1M6XYQ7</accession>
<dbReference type="Pfam" id="PF08240">
    <property type="entry name" value="ADH_N"/>
    <property type="match status" value="1"/>
</dbReference>
<dbReference type="InterPro" id="IPR036291">
    <property type="entry name" value="NAD(P)-bd_dom_sf"/>
</dbReference>
<proteinExistence type="predicted"/>
<protein>
    <submittedName>
        <fullName evidence="2">NADPH2:quinone reductase</fullName>
    </submittedName>
</protein>
<evidence type="ECO:0000259" key="1">
    <source>
        <dbReference type="SMART" id="SM00829"/>
    </source>
</evidence>
<dbReference type="STRING" id="1848.SAMN05443637_11877"/>
<keyword evidence="3" id="KW-1185">Reference proteome</keyword>
<dbReference type="InterPro" id="IPR013149">
    <property type="entry name" value="ADH-like_C"/>
</dbReference>
<dbReference type="RefSeq" id="WP_073459040.1">
    <property type="nucleotide sequence ID" value="NZ_CALGVN010000037.1"/>
</dbReference>
<evidence type="ECO:0000313" key="3">
    <source>
        <dbReference type="Proteomes" id="UP000184363"/>
    </source>
</evidence>
<dbReference type="InterPro" id="IPR020843">
    <property type="entry name" value="ER"/>
</dbReference>
<dbReference type="Gene3D" id="3.40.50.720">
    <property type="entry name" value="NAD(P)-binding Rossmann-like Domain"/>
    <property type="match status" value="1"/>
</dbReference>
<dbReference type="SMART" id="SM00829">
    <property type="entry name" value="PKS_ER"/>
    <property type="match status" value="1"/>
</dbReference>
<dbReference type="Gene3D" id="3.90.180.10">
    <property type="entry name" value="Medium-chain alcohol dehydrogenases, catalytic domain"/>
    <property type="match status" value="1"/>
</dbReference>
<feature type="domain" description="Enoyl reductase (ER)" evidence="1">
    <location>
        <begin position="10"/>
        <end position="319"/>
    </location>
</feature>
<dbReference type="Proteomes" id="UP000184363">
    <property type="component" value="Unassembled WGS sequence"/>
</dbReference>
<dbReference type="InterPro" id="IPR013154">
    <property type="entry name" value="ADH-like_N"/>
</dbReference>
<dbReference type="OrthoDB" id="9805883at2"/>
<dbReference type="PANTHER" id="PTHR43677:SF4">
    <property type="entry name" value="QUINONE OXIDOREDUCTASE-LIKE PROTEIN 2"/>
    <property type="match status" value="1"/>
</dbReference>
<evidence type="ECO:0000313" key="2">
    <source>
        <dbReference type="EMBL" id="SHL10945.1"/>
    </source>
</evidence>